<keyword evidence="5 11" id="KW-0732">Signal</keyword>
<evidence type="ECO:0000256" key="7">
    <source>
        <dbReference type="ARBA" id="ARBA00023136"/>
    </source>
</evidence>
<organism evidence="13 14">
    <name type="scientific">Zingiber officinale</name>
    <name type="common">Ginger</name>
    <name type="synonym">Amomum zingiber</name>
    <dbReference type="NCBI Taxonomy" id="94328"/>
    <lineage>
        <taxon>Eukaryota</taxon>
        <taxon>Viridiplantae</taxon>
        <taxon>Streptophyta</taxon>
        <taxon>Embryophyta</taxon>
        <taxon>Tracheophyta</taxon>
        <taxon>Spermatophyta</taxon>
        <taxon>Magnoliopsida</taxon>
        <taxon>Liliopsida</taxon>
        <taxon>Zingiberales</taxon>
        <taxon>Zingiberaceae</taxon>
        <taxon>Zingiber</taxon>
    </lineage>
</organism>
<dbReference type="PANTHER" id="PTHR32077">
    <property type="entry name" value="FASCICLIN-LIKE ARABINOGALACTAN PROTEIN"/>
    <property type="match status" value="1"/>
</dbReference>
<feature type="chain" id="PRO_5035150967" description="FAS1 domain-containing protein" evidence="11">
    <location>
        <begin position="23"/>
        <end position="261"/>
    </location>
</feature>
<proteinExistence type="inferred from homology"/>
<reference evidence="13 14" key="1">
    <citation type="submission" date="2020-08" db="EMBL/GenBank/DDBJ databases">
        <title>Plant Genome Project.</title>
        <authorList>
            <person name="Zhang R.-G."/>
        </authorList>
    </citation>
    <scope>NUCLEOTIDE SEQUENCE [LARGE SCALE GENOMIC DNA]</scope>
    <source>
        <tissue evidence="13">Rhizome</tissue>
    </source>
</reference>
<dbReference type="PROSITE" id="PS50213">
    <property type="entry name" value="FAS1"/>
    <property type="match status" value="1"/>
</dbReference>
<dbReference type="AlphaFoldDB" id="A0A8J5L356"/>
<dbReference type="OrthoDB" id="286301at2759"/>
<evidence type="ECO:0000259" key="12">
    <source>
        <dbReference type="PROSITE" id="PS50213"/>
    </source>
</evidence>
<evidence type="ECO:0000313" key="13">
    <source>
        <dbReference type="EMBL" id="KAG6504744.1"/>
    </source>
</evidence>
<evidence type="ECO:0000256" key="1">
    <source>
        <dbReference type="ARBA" id="ARBA00004609"/>
    </source>
</evidence>
<dbReference type="GO" id="GO:0005886">
    <property type="term" value="C:plasma membrane"/>
    <property type="evidence" value="ECO:0007669"/>
    <property type="project" value="UniProtKB-SubCell"/>
</dbReference>
<feature type="compositionally biased region" description="Low complexity" evidence="10">
    <location>
        <begin position="224"/>
        <end position="236"/>
    </location>
</feature>
<dbReference type="SMART" id="SM00554">
    <property type="entry name" value="FAS1"/>
    <property type="match status" value="1"/>
</dbReference>
<protein>
    <recommendedName>
        <fullName evidence="12">FAS1 domain-containing protein</fullName>
    </recommendedName>
</protein>
<accession>A0A8J5L356</accession>
<keyword evidence="6" id="KW-0654">Proteoglycan</keyword>
<evidence type="ECO:0000256" key="5">
    <source>
        <dbReference type="ARBA" id="ARBA00022729"/>
    </source>
</evidence>
<evidence type="ECO:0000256" key="9">
    <source>
        <dbReference type="ARBA" id="ARBA00024686"/>
    </source>
</evidence>
<comment type="subcellular location">
    <subcellularLocation>
        <location evidence="1">Cell membrane</location>
        <topology evidence="1">Lipid-anchor</topology>
        <topology evidence="1">GPI-anchor</topology>
    </subcellularLocation>
</comment>
<sequence length="261" mass="27015">MISSILLPALAILSISTLLGRATSAIAASAAAPAPSTTVATTPSSSGGGGLNLTSILEKGAHYTTFLRLLRDTRVGEQIESQLNNSYNGLTVFAPTDAAFAGLKQGTLNRLATQEQVALVLYHVLPRFYTLSSFETTSNPVNTQASGHGGVYTINVTSTDSGDGVNVSTGVNKTPVRDHIYLTFPLALYSVDKVLLPSQLFGPKAPAPTPGKRPGKSSPLEAKGPAAEADSAPDSAGSSTVVRLEWVLAAAVLVIGNLILW</sequence>
<dbReference type="Pfam" id="PF02469">
    <property type="entry name" value="Fasciclin"/>
    <property type="match status" value="1"/>
</dbReference>
<evidence type="ECO:0000256" key="8">
    <source>
        <dbReference type="ARBA" id="ARBA00023180"/>
    </source>
</evidence>
<gene>
    <name evidence="13" type="ORF">ZIOFF_037091</name>
</gene>
<evidence type="ECO:0000256" key="10">
    <source>
        <dbReference type="SAM" id="MobiDB-lite"/>
    </source>
</evidence>
<keyword evidence="8" id="KW-0325">Glycoprotein</keyword>
<keyword evidence="4" id="KW-0336">GPI-anchor</keyword>
<dbReference type="Proteomes" id="UP000734854">
    <property type="component" value="Unassembled WGS sequence"/>
</dbReference>
<evidence type="ECO:0000256" key="11">
    <source>
        <dbReference type="SAM" id="SignalP"/>
    </source>
</evidence>
<evidence type="ECO:0000256" key="6">
    <source>
        <dbReference type="ARBA" id="ARBA00022974"/>
    </source>
</evidence>
<dbReference type="GO" id="GO:0098552">
    <property type="term" value="C:side of membrane"/>
    <property type="evidence" value="ECO:0007669"/>
    <property type="project" value="UniProtKB-KW"/>
</dbReference>
<comment type="caution">
    <text evidence="13">The sequence shown here is derived from an EMBL/GenBank/DDBJ whole genome shotgun (WGS) entry which is preliminary data.</text>
</comment>
<keyword evidence="7" id="KW-0472">Membrane</keyword>
<feature type="region of interest" description="Disordered" evidence="10">
    <location>
        <begin position="202"/>
        <end position="236"/>
    </location>
</feature>
<comment type="similarity">
    <text evidence="2">Belongs to the fasciclin-like AGP family.</text>
</comment>
<dbReference type="PANTHER" id="PTHR32077:SF54">
    <property type="entry name" value="FASCICLIN-LIKE ARABINOGALACTAN PROTEIN 13-RELATED"/>
    <property type="match status" value="1"/>
</dbReference>
<keyword evidence="4" id="KW-0449">Lipoprotein</keyword>
<dbReference type="FunFam" id="2.30.180.10:FF:000006">
    <property type="entry name" value="Fasciclin-like arabinogalactan protein 11"/>
    <property type="match status" value="1"/>
</dbReference>
<keyword evidence="14" id="KW-1185">Reference proteome</keyword>
<dbReference type="EMBL" id="JACMSC010000010">
    <property type="protein sequence ID" value="KAG6504744.1"/>
    <property type="molecule type" value="Genomic_DNA"/>
</dbReference>
<keyword evidence="3" id="KW-1003">Cell membrane</keyword>
<evidence type="ECO:0000313" key="14">
    <source>
        <dbReference type="Proteomes" id="UP000734854"/>
    </source>
</evidence>
<dbReference type="InterPro" id="IPR045003">
    <property type="entry name" value="FLA_A"/>
</dbReference>
<feature type="domain" description="FAS1" evidence="12">
    <location>
        <begin position="50"/>
        <end position="195"/>
    </location>
</feature>
<evidence type="ECO:0000256" key="2">
    <source>
        <dbReference type="ARBA" id="ARBA00007843"/>
    </source>
</evidence>
<name>A0A8J5L356_ZINOF</name>
<comment type="function">
    <text evidence="9">May be a cell surface adhesion protein.</text>
</comment>
<dbReference type="InterPro" id="IPR000782">
    <property type="entry name" value="FAS1_domain"/>
</dbReference>
<dbReference type="GO" id="GO:0009834">
    <property type="term" value="P:plant-type secondary cell wall biogenesis"/>
    <property type="evidence" value="ECO:0007669"/>
    <property type="project" value="UniProtKB-ARBA"/>
</dbReference>
<feature type="signal peptide" evidence="11">
    <location>
        <begin position="1"/>
        <end position="22"/>
    </location>
</feature>
<evidence type="ECO:0000256" key="4">
    <source>
        <dbReference type="ARBA" id="ARBA00022622"/>
    </source>
</evidence>
<evidence type="ECO:0000256" key="3">
    <source>
        <dbReference type="ARBA" id="ARBA00022475"/>
    </source>
</evidence>